<keyword evidence="2" id="KW-1185">Reference proteome</keyword>
<dbReference type="Proteomes" id="UP000000768">
    <property type="component" value="Chromosome 1"/>
</dbReference>
<organism evidence="1 2">
    <name type="scientific">Sorghum bicolor</name>
    <name type="common">Sorghum</name>
    <name type="synonym">Sorghum vulgare</name>
    <dbReference type="NCBI Taxonomy" id="4558"/>
    <lineage>
        <taxon>Eukaryota</taxon>
        <taxon>Viridiplantae</taxon>
        <taxon>Streptophyta</taxon>
        <taxon>Embryophyta</taxon>
        <taxon>Tracheophyta</taxon>
        <taxon>Spermatophyta</taxon>
        <taxon>Magnoliopsida</taxon>
        <taxon>Liliopsida</taxon>
        <taxon>Poales</taxon>
        <taxon>Poaceae</taxon>
        <taxon>PACMAD clade</taxon>
        <taxon>Panicoideae</taxon>
        <taxon>Andropogonodae</taxon>
        <taxon>Andropogoneae</taxon>
        <taxon>Sorghinae</taxon>
        <taxon>Sorghum</taxon>
    </lineage>
</organism>
<sequence length="80" mass="8966">MPHELYVKAPRYSKLSAYANSVKLNVLLSEAELGKAMTLVGNLYSFLPSENCLQTAIAGTKRSPHMRENHFPKLTCIDKE</sequence>
<accession>A0A1Z5S8U5</accession>
<protein>
    <submittedName>
        <fullName evidence="1">Uncharacterized protein</fullName>
    </submittedName>
</protein>
<dbReference type="EMBL" id="CM000760">
    <property type="protein sequence ID" value="OQU92354.1"/>
    <property type="molecule type" value="Genomic_DNA"/>
</dbReference>
<name>A0A1Z5S8U5_SORBI</name>
<evidence type="ECO:0000313" key="2">
    <source>
        <dbReference type="Proteomes" id="UP000000768"/>
    </source>
</evidence>
<reference evidence="1 2" key="1">
    <citation type="journal article" date="2009" name="Nature">
        <title>The Sorghum bicolor genome and the diversification of grasses.</title>
        <authorList>
            <person name="Paterson A.H."/>
            <person name="Bowers J.E."/>
            <person name="Bruggmann R."/>
            <person name="Dubchak I."/>
            <person name="Grimwood J."/>
            <person name="Gundlach H."/>
            <person name="Haberer G."/>
            <person name="Hellsten U."/>
            <person name="Mitros T."/>
            <person name="Poliakov A."/>
            <person name="Schmutz J."/>
            <person name="Spannagl M."/>
            <person name="Tang H."/>
            <person name="Wang X."/>
            <person name="Wicker T."/>
            <person name="Bharti A.K."/>
            <person name="Chapman J."/>
            <person name="Feltus F.A."/>
            <person name="Gowik U."/>
            <person name="Grigoriev I.V."/>
            <person name="Lyons E."/>
            <person name="Maher C.A."/>
            <person name="Martis M."/>
            <person name="Narechania A."/>
            <person name="Otillar R.P."/>
            <person name="Penning B.W."/>
            <person name="Salamov A.A."/>
            <person name="Wang Y."/>
            <person name="Zhang L."/>
            <person name="Carpita N.C."/>
            <person name="Freeling M."/>
            <person name="Gingle A.R."/>
            <person name="Hash C.T."/>
            <person name="Keller B."/>
            <person name="Klein P."/>
            <person name="Kresovich S."/>
            <person name="McCann M.C."/>
            <person name="Ming R."/>
            <person name="Peterson D.G."/>
            <person name="Mehboob-ur-Rahman"/>
            <person name="Ware D."/>
            <person name="Westhoff P."/>
            <person name="Mayer K.F."/>
            <person name="Messing J."/>
            <person name="Rokhsar D.S."/>
        </authorList>
    </citation>
    <scope>NUCLEOTIDE SEQUENCE [LARGE SCALE GENOMIC DNA]</scope>
    <source>
        <strain evidence="2">cv. BTx623</strain>
    </source>
</reference>
<dbReference type="Gramene" id="OQU92354">
    <property type="protein sequence ID" value="OQU92354"/>
    <property type="gene ID" value="SORBI_3001G331650"/>
</dbReference>
<evidence type="ECO:0000313" key="1">
    <source>
        <dbReference type="EMBL" id="OQU92354.1"/>
    </source>
</evidence>
<proteinExistence type="predicted"/>
<gene>
    <name evidence="1" type="ORF">SORBI_3001G331650</name>
</gene>
<dbReference type="InParanoid" id="A0A1Z5S8U5"/>
<dbReference type="AlphaFoldDB" id="A0A1Z5S8U5"/>
<reference evidence="2" key="2">
    <citation type="journal article" date="2018" name="Plant J.">
        <title>The Sorghum bicolor reference genome: improved assembly, gene annotations, a transcriptome atlas, and signatures of genome organization.</title>
        <authorList>
            <person name="McCormick R.F."/>
            <person name="Truong S.K."/>
            <person name="Sreedasyam A."/>
            <person name="Jenkins J."/>
            <person name="Shu S."/>
            <person name="Sims D."/>
            <person name="Kennedy M."/>
            <person name="Amirebrahimi M."/>
            <person name="Weers B.D."/>
            <person name="McKinley B."/>
            <person name="Mattison A."/>
            <person name="Morishige D.T."/>
            <person name="Grimwood J."/>
            <person name="Schmutz J."/>
            <person name="Mullet J.E."/>
        </authorList>
    </citation>
    <scope>NUCLEOTIDE SEQUENCE [LARGE SCALE GENOMIC DNA]</scope>
    <source>
        <strain evidence="2">cv. BTx623</strain>
    </source>
</reference>